<dbReference type="InterPro" id="IPR012334">
    <property type="entry name" value="Pectin_lyas_fold"/>
</dbReference>
<dbReference type="PROSITE" id="PS51318">
    <property type="entry name" value="TAT"/>
    <property type="match status" value="1"/>
</dbReference>
<comment type="caution">
    <text evidence="3">The sequence shown here is derived from an EMBL/GenBank/DDBJ whole genome shotgun (WGS) entry which is preliminary data.</text>
</comment>
<dbReference type="EMBL" id="JBHTEB010000001">
    <property type="protein sequence ID" value="MFD0318388.1"/>
    <property type="molecule type" value="Genomic_DNA"/>
</dbReference>
<name>A0ABW2WGH6_9ACTN</name>
<dbReference type="Proteomes" id="UP001597023">
    <property type="component" value="Unassembled WGS sequence"/>
</dbReference>
<feature type="chain" id="PRO_5045575405" evidence="2">
    <location>
        <begin position="44"/>
        <end position="605"/>
    </location>
</feature>
<dbReference type="CDD" id="cd23669">
    <property type="entry name" value="GH55_SacteLam55A-like"/>
    <property type="match status" value="1"/>
</dbReference>
<proteinExistence type="predicted"/>
<dbReference type="Gene3D" id="2.160.20.10">
    <property type="entry name" value="Single-stranded right-handed beta-helix, Pectin lyase-like"/>
    <property type="match status" value="1"/>
</dbReference>
<dbReference type="InterPro" id="IPR011050">
    <property type="entry name" value="Pectin_lyase_fold/virulence"/>
</dbReference>
<feature type="region of interest" description="Disordered" evidence="1">
    <location>
        <begin position="43"/>
        <end position="66"/>
    </location>
</feature>
<dbReference type="InterPro" id="IPR059186">
    <property type="entry name" value="SACTE_4363"/>
</dbReference>
<keyword evidence="2" id="KW-0732">Signal</keyword>
<dbReference type="RefSeq" id="WP_381615293.1">
    <property type="nucleotide sequence ID" value="NZ_JBHTEB010000001.1"/>
</dbReference>
<keyword evidence="4" id="KW-1185">Reference proteome</keyword>
<dbReference type="SUPFAM" id="SSF51126">
    <property type="entry name" value="Pectin lyase-like"/>
    <property type="match status" value="1"/>
</dbReference>
<evidence type="ECO:0000313" key="3">
    <source>
        <dbReference type="EMBL" id="MFD0318388.1"/>
    </source>
</evidence>
<accession>A0ABW2WGH6</accession>
<sequence length="605" mass="64083">MPPLTPPHPPAQASAVGRRAVLGAAAAAAPVLAGLAAAAPAAAAPTSGSAARRRPRALPGGGDLGPHVLVFDPSTPDIQARLDEVFRQQESAQFGPGRWALLFKPGTYHGLNAQLGFYTSIAGLGLSPDDTTIHGDVTVDAGWFGGNATQNFWRSAENLALVPVNGTNRWAVAQAAPFRRMHVRGGLNLAPDGYGWASGGYIADSRIDGQVGPYSQQQWYTRDSSVGGWINAVWNMVFSGVEGAPATSFPNPPYTTLDTTPVSREKPFLYLDGNDYRVFLPAKRVNARGVTWGSGTPRGTSLPLARFYVARPGVTAATLNQALDQGLHLLLTPGVYHLDEPVRVTRPNTVVLGLGYATLVPDNGVTALTVADVDGVRLAGFLVDAGPVNSATLVEIGPRGAKRDHSANPTTVQDVFIRIGGAGPGKATTSLVVNSRHTIIDHTWIWRADHGDGVGWETNRADYGLVVNGDDVLATGLFVEHFNKYDVQWFGQRGRTIFFQNEKAYDAPNQAAIQNGTLRGYAAYRVGDRVTAHEGWGLGSYCYYNVDPTIVQEHGFAAPVTPGVRFHNLLVVSLGGAGQYAHVINGDGAPTSGTSTVPSTVVSYP</sequence>
<reference evidence="4" key="1">
    <citation type="journal article" date="2019" name="Int. J. Syst. Evol. Microbiol.">
        <title>The Global Catalogue of Microorganisms (GCM) 10K type strain sequencing project: providing services to taxonomists for standard genome sequencing and annotation.</title>
        <authorList>
            <consortium name="The Broad Institute Genomics Platform"/>
            <consortium name="The Broad Institute Genome Sequencing Center for Infectious Disease"/>
            <person name="Wu L."/>
            <person name="Ma J."/>
        </authorList>
    </citation>
    <scope>NUCLEOTIDE SEQUENCE [LARGE SCALE GENOMIC DNA]</scope>
    <source>
        <strain evidence="4">CGMCC 4.7400</strain>
    </source>
</reference>
<feature type="signal peptide" evidence="2">
    <location>
        <begin position="1"/>
        <end position="43"/>
    </location>
</feature>
<organism evidence="3 4">
    <name type="scientific">Streptomyces flavalbus</name>
    <dbReference type="NCBI Taxonomy" id="2665155"/>
    <lineage>
        <taxon>Bacteria</taxon>
        <taxon>Bacillati</taxon>
        <taxon>Actinomycetota</taxon>
        <taxon>Actinomycetes</taxon>
        <taxon>Kitasatosporales</taxon>
        <taxon>Streptomycetaceae</taxon>
        <taxon>Streptomyces</taxon>
    </lineage>
</organism>
<dbReference type="InterPro" id="IPR006311">
    <property type="entry name" value="TAT_signal"/>
</dbReference>
<gene>
    <name evidence="3" type="ORF">ACFQZ6_30100</name>
</gene>
<protein>
    <submittedName>
        <fullName evidence="3">Coagulation factor 5/8 type domain-containing protein</fullName>
    </submittedName>
</protein>
<evidence type="ECO:0000256" key="1">
    <source>
        <dbReference type="SAM" id="MobiDB-lite"/>
    </source>
</evidence>
<evidence type="ECO:0000313" key="4">
    <source>
        <dbReference type="Proteomes" id="UP001597023"/>
    </source>
</evidence>
<evidence type="ECO:0000256" key="2">
    <source>
        <dbReference type="SAM" id="SignalP"/>
    </source>
</evidence>